<feature type="chain" id="PRO_5046974094" evidence="1">
    <location>
        <begin position="20"/>
        <end position="230"/>
    </location>
</feature>
<keyword evidence="4" id="KW-1185">Reference proteome</keyword>
<dbReference type="InterPro" id="IPR025665">
    <property type="entry name" value="Beta-barrel_OMP_2"/>
</dbReference>
<organism evidence="3 4">
    <name type="scientific">Olleya marilimosa</name>
    <dbReference type="NCBI Taxonomy" id="272164"/>
    <lineage>
        <taxon>Bacteria</taxon>
        <taxon>Pseudomonadati</taxon>
        <taxon>Bacteroidota</taxon>
        <taxon>Flavobacteriia</taxon>
        <taxon>Flavobacteriales</taxon>
        <taxon>Flavobacteriaceae</taxon>
    </lineage>
</organism>
<reference evidence="3 4" key="1">
    <citation type="submission" date="2020-09" db="EMBL/GenBank/DDBJ databases">
        <title>Bacillus nautilus sp. nov., Chryseoglobus crepusculi sp. nov, and Psychrobacter noctis sp. nov., isolated from deep-sea sponges from the equatorial Atlantic.</title>
        <authorList>
            <person name="Stennett H.L."/>
            <person name="Williams S.E."/>
        </authorList>
    </citation>
    <scope>NUCLEOTIDE SEQUENCE [LARGE SCALE GENOMIC DNA]</scope>
    <source>
        <strain evidence="3 4">28M-24</strain>
    </source>
</reference>
<feature type="domain" description="Outer membrane protein beta-barrel" evidence="2">
    <location>
        <begin position="19"/>
        <end position="207"/>
    </location>
</feature>
<proteinExistence type="predicted"/>
<evidence type="ECO:0000313" key="3">
    <source>
        <dbReference type="EMBL" id="MBD3862764.1"/>
    </source>
</evidence>
<evidence type="ECO:0000256" key="1">
    <source>
        <dbReference type="SAM" id="SignalP"/>
    </source>
</evidence>
<comment type="caution">
    <text evidence="3">The sequence shown here is derived from an EMBL/GenBank/DDBJ whole genome shotgun (WGS) entry which is preliminary data.</text>
</comment>
<name>A0ABR8LUH6_9FLAO</name>
<feature type="signal peptide" evidence="1">
    <location>
        <begin position="1"/>
        <end position="19"/>
    </location>
</feature>
<accession>A0ABR8LUH6</accession>
<protein>
    <submittedName>
        <fullName evidence="3">PorT family protein</fullName>
    </submittedName>
</protein>
<evidence type="ECO:0000259" key="2">
    <source>
        <dbReference type="Pfam" id="PF13568"/>
    </source>
</evidence>
<dbReference type="RefSeq" id="WP_191101055.1">
    <property type="nucleotide sequence ID" value="NZ_CAXBHU010000002.1"/>
</dbReference>
<keyword evidence="1" id="KW-0732">Signal</keyword>
<sequence>MKYFLLLFIIPIFSSVVVAQDSSLSTTVIDSLYREDQFYLGITYNLLSKKPEGVSQNGFSSGVHFGFIRDMPINKRRNKAIGLGLGLSVNSYNQNLLISQDSKTLGFSVLDGDTDYTKNKFYTYIVEMPLQYRWRTSTATEYSFWRIYTGLKFGYVIANGTKYLGDPNNINLKNTDVLNTLQYGLTFCAGYNTWNFYLYYGLNDLFDNATVNLEPIDMTAIKVGLMFYIL</sequence>
<gene>
    <name evidence="3" type="ORF">IEG06_04820</name>
</gene>
<dbReference type="EMBL" id="JACXXH010000002">
    <property type="protein sequence ID" value="MBD3862764.1"/>
    <property type="molecule type" value="Genomic_DNA"/>
</dbReference>
<dbReference type="Proteomes" id="UP000627521">
    <property type="component" value="Unassembled WGS sequence"/>
</dbReference>
<dbReference type="Pfam" id="PF13568">
    <property type="entry name" value="OMP_b-brl_2"/>
    <property type="match status" value="1"/>
</dbReference>
<evidence type="ECO:0000313" key="4">
    <source>
        <dbReference type="Proteomes" id="UP000627521"/>
    </source>
</evidence>